<evidence type="ECO:0000259" key="1">
    <source>
        <dbReference type="Pfam" id="PF11721"/>
    </source>
</evidence>
<dbReference type="STRING" id="157652.A0A371GNM3"/>
<dbReference type="Proteomes" id="UP000257109">
    <property type="component" value="Unassembled WGS sequence"/>
</dbReference>
<dbReference type="AlphaFoldDB" id="A0A371GNM3"/>
<dbReference type="EMBL" id="QJKJ01004937">
    <property type="protein sequence ID" value="RDX92162.1"/>
    <property type="molecule type" value="Genomic_DNA"/>
</dbReference>
<name>A0A371GNM3_MUCPR</name>
<organism evidence="2 3">
    <name type="scientific">Mucuna pruriens</name>
    <name type="common">Velvet bean</name>
    <name type="synonym">Dolichos pruriens</name>
    <dbReference type="NCBI Taxonomy" id="157652"/>
    <lineage>
        <taxon>Eukaryota</taxon>
        <taxon>Viridiplantae</taxon>
        <taxon>Streptophyta</taxon>
        <taxon>Embryophyta</taxon>
        <taxon>Tracheophyta</taxon>
        <taxon>Spermatophyta</taxon>
        <taxon>Magnoliopsida</taxon>
        <taxon>eudicotyledons</taxon>
        <taxon>Gunneridae</taxon>
        <taxon>Pentapetalae</taxon>
        <taxon>rosids</taxon>
        <taxon>fabids</taxon>
        <taxon>Fabales</taxon>
        <taxon>Fabaceae</taxon>
        <taxon>Papilionoideae</taxon>
        <taxon>50 kb inversion clade</taxon>
        <taxon>NPAAA clade</taxon>
        <taxon>indigoferoid/millettioid clade</taxon>
        <taxon>Phaseoleae</taxon>
        <taxon>Mucuna</taxon>
    </lineage>
</organism>
<evidence type="ECO:0000313" key="2">
    <source>
        <dbReference type="EMBL" id="RDX92162.1"/>
    </source>
</evidence>
<reference evidence="2" key="1">
    <citation type="submission" date="2018-05" db="EMBL/GenBank/DDBJ databases">
        <title>Draft genome of Mucuna pruriens seed.</title>
        <authorList>
            <person name="Nnadi N.E."/>
            <person name="Vos R."/>
            <person name="Hasami M.H."/>
            <person name="Devisetty U.K."/>
            <person name="Aguiy J.C."/>
        </authorList>
    </citation>
    <scope>NUCLEOTIDE SEQUENCE [LARGE SCALE GENOMIC DNA]</scope>
    <source>
        <strain evidence="2">JCA_2017</strain>
    </source>
</reference>
<sequence length="194" mass="22559">MQKAKGHTRIPRVQPQEPYLFSLRAPTHRKRLERKALPNNTTLSFIIRYYGLGMENGFYNITLQFAEIAIMDKVTWKSLGRRVFDIYIQVCYPKELEAFVGPKQNGPSNVMLRILFKWEVPSFLFVNARIYTRWPRGHTRVWGPGRSSRMVQFVVVCVRSPGRFADRYAAPQALSVGQKHNFSSKHVATRDRCP</sequence>
<feature type="non-terminal residue" evidence="2">
    <location>
        <position position="1"/>
    </location>
</feature>
<accession>A0A371GNM3</accession>
<evidence type="ECO:0000313" key="3">
    <source>
        <dbReference type="Proteomes" id="UP000257109"/>
    </source>
</evidence>
<protein>
    <submittedName>
        <fullName evidence="2">LRR receptor-like serine/threonine-protein kinase</fullName>
    </submittedName>
</protein>
<dbReference type="Gene3D" id="2.60.120.430">
    <property type="entry name" value="Galactose-binding lectin"/>
    <property type="match status" value="1"/>
</dbReference>
<gene>
    <name evidence="2" type="ORF">CR513_25753</name>
</gene>
<dbReference type="GO" id="GO:0016301">
    <property type="term" value="F:kinase activity"/>
    <property type="evidence" value="ECO:0007669"/>
    <property type="project" value="UniProtKB-KW"/>
</dbReference>
<dbReference type="Pfam" id="PF11721">
    <property type="entry name" value="Malectin"/>
    <property type="match status" value="1"/>
</dbReference>
<keyword evidence="3" id="KW-1185">Reference proteome</keyword>
<feature type="domain" description="Malectin" evidence="1">
    <location>
        <begin position="48"/>
        <end position="89"/>
    </location>
</feature>
<dbReference type="InterPro" id="IPR021720">
    <property type="entry name" value="Malectin_dom"/>
</dbReference>
<comment type="caution">
    <text evidence="2">The sequence shown here is derived from an EMBL/GenBank/DDBJ whole genome shotgun (WGS) entry which is preliminary data.</text>
</comment>
<dbReference type="OrthoDB" id="1721643at2759"/>
<proteinExistence type="predicted"/>